<protein>
    <submittedName>
        <fullName evidence="6">Uncharacterized protein</fullName>
    </submittedName>
</protein>
<dbReference type="InterPro" id="IPR050328">
    <property type="entry name" value="Dev_Immune_Receptor"/>
</dbReference>
<organism evidence="6 7">
    <name type="scientific">Synaphobranchus kaupii</name>
    <name type="common">Kaup's arrowtooth eel</name>
    <dbReference type="NCBI Taxonomy" id="118154"/>
    <lineage>
        <taxon>Eukaryota</taxon>
        <taxon>Metazoa</taxon>
        <taxon>Chordata</taxon>
        <taxon>Craniata</taxon>
        <taxon>Vertebrata</taxon>
        <taxon>Euteleostomi</taxon>
        <taxon>Actinopterygii</taxon>
        <taxon>Neopterygii</taxon>
        <taxon>Teleostei</taxon>
        <taxon>Anguilliformes</taxon>
        <taxon>Synaphobranchidae</taxon>
        <taxon>Synaphobranchus</taxon>
    </lineage>
</organism>
<dbReference type="PANTHER" id="PTHR24373:SF275">
    <property type="entry name" value="TIR DOMAIN-CONTAINING PROTEIN"/>
    <property type="match status" value="1"/>
</dbReference>
<evidence type="ECO:0000256" key="2">
    <source>
        <dbReference type="ARBA" id="ARBA00022729"/>
    </source>
</evidence>
<feature type="chain" id="PRO_5040512418" evidence="5">
    <location>
        <begin position="21"/>
        <end position="697"/>
    </location>
</feature>
<dbReference type="OrthoDB" id="1081807at2759"/>
<evidence type="ECO:0000256" key="4">
    <source>
        <dbReference type="ARBA" id="ARBA00023180"/>
    </source>
</evidence>
<dbReference type="SMART" id="SM00369">
    <property type="entry name" value="LRR_TYP"/>
    <property type="match status" value="10"/>
</dbReference>
<dbReference type="Proteomes" id="UP001152622">
    <property type="component" value="Chromosome 3"/>
</dbReference>
<dbReference type="Gene3D" id="3.80.10.10">
    <property type="entry name" value="Ribonuclease Inhibitor"/>
    <property type="match status" value="5"/>
</dbReference>
<feature type="signal peptide" evidence="5">
    <location>
        <begin position="1"/>
        <end position="20"/>
    </location>
</feature>
<sequence>MACFLLSLTLLLFSVGACWCYGMEGCANDFRDSNDIWCVNRNIKNLTRVVKRIPRNATRINFSHNQISTIPTDIFIKFWRLRDLSLQKNNISSLKRDQFRGLGELKHLNLSSNDLSQIKPYAFQGLTQLSSLHLYNNRLTEISTGFFEYLPQLISIDLSLNRLKYFDSSQCNSSTLEFLDLSYNNISWLTLSGLSSLVSVSLSFNPILYPMPHPLALAPSVTSLFLQGIAPEFLVGLSEMSLLGIQKMSFSISVQRPYFNVCSVLAGMRKPKSVNIDLGGSEFPKNTSVLIGCNTSCELLLNNASLGDIKKYGLAQNGKRTFQLSLVGCRLKSISQTTFQGFTHLLTLNVQDNNDLDIHPQTFSVLRNLMKLSLTNIGLREPKADWFQNLPNLQSLRMMKNEITKLTTNAFSALRKLMSLSLRYNFLQVITGQPFCNLTLLRTLDLSINVISYIESGSFKDLVNLKTLSLSGNRITTMNPDILHGLEYLTTLNLFDNHLHFSEGDSPFIKLKSLTNINLGYQGPITVGFGYLGPTLFKGLENLDTLILTSVYKTTFHPDTFAPLISLKSLYISDITMTNINLTALFRPFVSLTDLVLTNADLDVLPDWLLPRNNTLKYLKLQGNHIHVLEKSLHDNLPLLKYLDVTRNPLSCNCQNAWFKNWSLTNLEAQVPFLYDLHCENDPTLPYFWEFNDTACN</sequence>
<keyword evidence="4" id="KW-0325">Glycoprotein</keyword>
<keyword evidence="3" id="KW-0677">Repeat</keyword>
<evidence type="ECO:0000313" key="7">
    <source>
        <dbReference type="Proteomes" id="UP001152622"/>
    </source>
</evidence>
<evidence type="ECO:0000256" key="1">
    <source>
        <dbReference type="ARBA" id="ARBA00022614"/>
    </source>
</evidence>
<dbReference type="Pfam" id="PF13855">
    <property type="entry name" value="LRR_8"/>
    <property type="match status" value="3"/>
</dbReference>
<dbReference type="PANTHER" id="PTHR24373">
    <property type="entry name" value="SLIT RELATED LEUCINE-RICH REPEAT NEURONAL PROTEIN"/>
    <property type="match status" value="1"/>
</dbReference>
<evidence type="ECO:0000256" key="5">
    <source>
        <dbReference type="SAM" id="SignalP"/>
    </source>
</evidence>
<name>A0A9Q1J562_SYNKA</name>
<accession>A0A9Q1J562</accession>
<dbReference type="InterPro" id="IPR001611">
    <property type="entry name" value="Leu-rich_rpt"/>
</dbReference>
<evidence type="ECO:0000313" key="6">
    <source>
        <dbReference type="EMBL" id="KAJ8369975.1"/>
    </source>
</evidence>
<keyword evidence="2 5" id="KW-0732">Signal</keyword>
<dbReference type="AlphaFoldDB" id="A0A9Q1J562"/>
<dbReference type="InterPro" id="IPR032675">
    <property type="entry name" value="LRR_dom_sf"/>
</dbReference>
<keyword evidence="1" id="KW-0433">Leucine-rich repeat</keyword>
<gene>
    <name evidence="6" type="ORF">SKAU_G00100030</name>
</gene>
<dbReference type="SUPFAM" id="SSF52058">
    <property type="entry name" value="L domain-like"/>
    <property type="match status" value="2"/>
</dbReference>
<dbReference type="InterPro" id="IPR003591">
    <property type="entry name" value="Leu-rich_rpt_typical-subtyp"/>
</dbReference>
<keyword evidence="7" id="KW-1185">Reference proteome</keyword>
<dbReference type="PROSITE" id="PS51450">
    <property type="entry name" value="LRR"/>
    <property type="match status" value="3"/>
</dbReference>
<dbReference type="FunFam" id="3.80.10.10:FF:000770">
    <property type="entry name" value="Uncharacterized protein"/>
    <property type="match status" value="1"/>
</dbReference>
<dbReference type="EMBL" id="JAINUF010000003">
    <property type="protein sequence ID" value="KAJ8369975.1"/>
    <property type="molecule type" value="Genomic_DNA"/>
</dbReference>
<proteinExistence type="predicted"/>
<comment type="caution">
    <text evidence="6">The sequence shown here is derived from an EMBL/GenBank/DDBJ whole genome shotgun (WGS) entry which is preliminary data.</text>
</comment>
<evidence type="ECO:0000256" key="3">
    <source>
        <dbReference type="ARBA" id="ARBA00022737"/>
    </source>
</evidence>
<dbReference type="Pfam" id="PF00560">
    <property type="entry name" value="LRR_1"/>
    <property type="match status" value="1"/>
</dbReference>
<reference evidence="6" key="1">
    <citation type="journal article" date="2023" name="Science">
        <title>Genome structures resolve the early diversification of teleost fishes.</title>
        <authorList>
            <person name="Parey E."/>
            <person name="Louis A."/>
            <person name="Montfort J."/>
            <person name="Bouchez O."/>
            <person name="Roques C."/>
            <person name="Iampietro C."/>
            <person name="Lluch J."/>
            <person name="Castinel A."/>
            <person name="Donnadieu C."/>
            <person name="Desvignes T."/>
            <person name="Floi Bucao C."/>
            <person name="Jouanno E."/>
            <person name="Wen M."/>
            <person name="Mejri S."/>
            <person name="Dirks R."/>
            <person name="Jansen H."/>
            <person name="Henkel C."/>
            <person name="Chen W.J."/>
            <person name="Zahm M."/>
            <person name="Cabau C."/>
            <person name="Klopp C."/>
            <person name="Thompson A.W."/>
            <person name="Robinson-Rechavi M."/>
            <person name="Braasch I."/>
            <person name="Lecointre G."/>
            <person name="Bobe J."/>
            <person name="Postlethwait J.H."/>
            <person name="Berthelot C."/>
            <person name="Roest Crollius H."/>
            <person name="Guiguen Y."/>
        </authorList>
    </citation>
    <scope>NUCLEOTIDE SEQUENCE</scope>
    <source>
        <strain evidence="6">WJC10195</strain>
    </source>
</reference>